<feature type="domain" description="Phage tail tape measure protein" evidence="3">
    <location>
        <begin position="91"/>
        <end position="288"/>
    </location>
</feature>
<keyword evidence="5" id="KW-1185">Reference proteome</keyword>
<keyword evidence="2" id="KW-0472">Membrane</keyword>
<feature type="transmembrane region" description="Helical" evidence="2">
    <location>
        <begin position="714"/>
        <end position="745"/>
    </location>
</feature>
<feature type="transmembrane region" description="Helical" evidence="2">
    <location>
        <begin position="757"/>
        <end position="777"/>
    </location>
</feature>
<feature type="transmembrane region" description="Helical" evidence="2">
    <location>
        <begin position="664"/>
        <end position="683"/>
    </location>
</feature>
<proteinExistence type="predicted"/>
<dbReference type="SUPFAM" id="SSF48371">
    <property type="entry name" value="ARM repeat"/>
    <property type="match status" value="1"/>
</dbReference>
<accession>A0ABX5MZS9</accession>
<dbReference type="PANTHER" id="PTHR37813">
    <property type="entry name" value="FELS-2 PROPHAGE PROTEIN"/>
    <property type="match status" value="1"/>
</dbReference>
<sequence>MADYTVKAIITAVDKGFTSTLDKSLDALKKFGSQVQKNLEATGKAMTVVGGATTAMGIKSLKSFGDFEASLNKAAVVAGGTAKDINKLAEVANHMGAVLPISAQEASDAMVEMARNGASVKEIIKLFPAISQAATAAGADLTATAGVVQQAMNIWGSSLKSPQQAAAILVQTANASNASIEDMGQALATVGGTAGQARISMGTISEAIGLLTNRGFSAAQASMDLNHALLQMMAPSAVAQKAMNHLGITFTDNHDRMKPFKQILLEVADATNKMGDAQKTAALKSIFGTAGMQAILPLLQAVKNKSNDTKVSWDAYSAEQDKVASSTAKATAFLSDQANEMQQNIGSKIEQVGGNWDALRNKAMAAAGGVNGSLLDMINKTLDWATESNDSIASVIRSFVGLSPIIGPIMTALGTFFINLKNIGSALKAIASPAGIAIAAVVALGTAFVAIYNKSATLRDAIQNVINVFSSVFGPTLKSAGSALSTLGTQLGNIATTIGDTLGNAINSINWQPIAQGALTGFTSVSTYIKTVVNNLTSFLQPAINSINWSAVGSTAQSVFNSIKTVVSTVVSVIKSIVSAIKGVISGFQQVGAMQSAWSIIGNSIKIVKAYIYEVNSATGAMIKILKTGFNTVISVITNVVSDFEKIGSALGLWKVLGNIIGNLVKIISSMISIITPVVTFIYQTGKQIYDLIAQIVTFILQAIQKIVPFLTPIVVLITTIVAQIVNVIVSTITGLVTTIASIITTIQTVIRTGIQVIAEIISTILTTIVVIWIATWNTVKSVATTIWNGIKAVITTAINAVKTVVTTVINTIKTVWTTVWNEVKAVTTTVWNGIKFVITTAIKAVKSVVTTVVNGIKSVVTTAWNAIKSVTSTVWNGIKSVISTVANGIKSVVTTAVNSIKSTMTSVWNSIKSTTSTAWSNIKTAVSNAVNAIKSTVRGMVSVGEDFVNGMIKGIGNAVGNLINAARNMARRAINAAKSALSINSPSRVMRDEVGYYFVAGMAKGISQNTGLAVKAAAAMASSAVPEIDPNAFNNQISALNHNAQSVLTGSFDQQISVKNQPAYINLSLGNHDYEVFVSDISKKQDEHSVLRQRRL</sequence>
<feature type="transmembrane region" description="Helical" evidence="2">
    <location>
        <begin position="690"/>
        <end position="708"/>
    </location>
</feature>
<evidence type="ECO:0000256" key="1">
    <source>
        <dbReference type="ARBA" id="ARBA00022612"/>
    </source>
</evidence>
<evidence type="ECO:0000259" key="3">
    <source>
        <dbReference type="Pfam" id="PF10145"/>
    </source>
</evidence>
<gene>
    <name evidence="4" type="ORF">DK873_04245</name>
</gene>
<feature type="transmembrane region" description="Helical" evidence="2">
    <location>
        <begin position="399"/>
        <end position="418"/>
    </location>
</feature>
<dbReference type="PANTHER" id="PTHR37813:SF1">
    <property type="entry name" value="FELS-2 PROPHAGE PROTEIN"/>
    <property type="match status" value="1"/>
</dbReference>
<keyword evidence="1" id="KW-1188">Viral release from host cell</keyword>
<dbReference type="Proteomes" id="UP000247698">
    <property type="component" value="Unassembled WGS sequence"/>
</dbReference>
<dbReference type="Gene3D" id="1.20.120.20">
    <property type="entry name" value="Apolipoprotein"/>
    <property type="match status" value="2"/>
</dbReference>
<dbReference type="RefSeq" id="WP_110445950.1">
    <property type="nucleotide sequence ID" value="NZ_QGLG01000002.1"/>
</dbReference>
<protein>
    <submittedName>
        <fullName evidence="4">Phage tail tape measure protein</fullName>
    </submittedName>
</protein>
<dbReference type="Pfam" id="PF10145">
    <property type="entry name" value="PhageMin_Tail"/>
    <property type="match status" value="1"/>
</dbReference>
<feature type="transmembrane region" description="Helical" evidence="2">
    <location>
        <begin position="430"/>
        <end position="452"/>
    </location>
</feature>
<keyword evidence="2" id="KW-1133">Transmembrane helix</keyword>
<evidence type="ECO:0000313" key="5">
    <source>
        <dbReference type="Proteomes" id="UP000247698"/>
    </source>
</evidence>
<comment type="caution">
    <text evidence="4">The sequence shown here is derived from an EMBL/GenBank/DDBJ whole genome shotgun (WGS) entry which is preliminary data.</text>
</comment>
<reference evidence="4 5" key="1">
    <citation type="submission" date="2018-05" db="EMBL/GenBank/DDBJ databases">
        <title>Reference genomes for bee gut microbiota database.</title>
        <authorList>
            <person name="Ellegaard K.M."/>
        </authorList>
    </citation>
    <scope>NUCLEOTIDE SEQUENCE [LARGE SCALE GENOMIC DNA]</scope>
    <source>
        <strain evidence="4 5">ESL0184</strain>
    </source>
</reference>
<keyword evidence="2" id="KW-0812">Transmembrane</keyword>
<dbReference type="InterPro" id="IPR016024">
    <property type="entry name" value="ARM-type_fold"/>
</dbReference>
<evidence type="ECO:0000313" key="4">
    <source>
        <dbReference type="EMBL" id="PXY84370.1"/>
    </source>
</evidence>
<evidence type="ECO:0000256" key="2">
    <source>
        <dbReference type="SAM" id="Phobius"/>
    </source>
</evidence>
<dbReference type="NCBIfam" id="TIGR01760">
    <property type="entry name" value="tape_meas_TP901"/>
    <property type="match status" value="1"/>
</dbReference>
<name>A0ABX5MZS9_9LACO</name>
<dbReference type="InterPro" id="IPR010090">
    <property type="entry name" value="Phage_tape_meas"/>
</dbReference>
<organism evidence="4 5">
    <name type="scientific">Lactobacillus melliventris</name>
    <dbReference type="NCBI Taxonomy" id="1218507"/>
    <lineage>
        <taxon>Bacteria</taxon>
        <taxon>Bacillati</taxon>
        <taxon>Bacillota</taxon>
        <taxon>Bacilli</taxon>
        <taxon>Lactobacillales</taxon>
        <taxon>Lactobacillaceae</taxon>
        <taxon>Lactobacillus</taxon>
    </lineage>
</organism>
<dbReference type="EMBL" id="QGLG01000002">
    <property type="protein sequence ID" value="PXY84370.1"/>
    <property type="molecule type" value="Genomic_DNA"/>
</dbReference>